<dbReference type="EMBL" id="BRXZ01001586">
    <property type="protein sequence ID" value="GMH74668.1"/>
    <property type="molecule type" value="Genomic_DNA"/>
</dbReference>
<evidence type="ECO:0000313" key="1">
    <source>
        <dbReference type="EMBL" id="GMH74668.1"/>
    </source>
</evidence>
<proteinExistence type="predicted"/>
<evidence type="ECO:0000313" key="2">
    <source>
        <dbReference type="Proteomes" id="UP001165082"/>
    </source>
</evidence>
<sequence length="522" mass="57616">MEYPLQLQTDLLCTLIEEEGFNKEFKKWFSRGWIQAIAFHHEEAIRCFTISLSHLPPNPTSPSNLSNLLLLHYLLSTCHGPNYNFHASNSYYEHSTSPTAAFPSSSSHHKWCTSGLALWGGAGEEMRGEKARVLHGLLQAESVRAVAPGFEDLDHCKTHFAPLAAEMYRKVHSAFPTNPDVAYFTVAALMQLRPWDLFTYPGNSPKDPSLVSEISSILAAGLSSDPSHLGLCHLHVHFSEMSPSPSSSLPSCQVLRTQVDASHLLHMSTHIDVLLGDYDSASSYNRLAVEADKKMLESGLETSGRNTFYLGYVCHDYHMMAYAAMLGGFEKQAMWAARGITSDVLDDSTLRSNPHLLLGCEAYRPILVHVLCRFGRWEEVLRMPKGKREDEDTFCVTEATVRMGRGLALAAGRRCGEARAELGEMTRIMEKVKSHGRYLHNNSAHGMLLVEREKLLGEILWHEGSLEKAFSVLRGAVAMDDGLNYDEPWGVMTPVRHALGGLLLKSASSPCGCGAGGGGGER</sequence>
<reference evidence="1" key="1">
    <citation type="submission" date="2022-07" db="EMBL/GenBank/DDBJ databases">
        <title>Genome analysis of Parmales, a sister group of diatoms, reveals the evolutionary specialization of diatoms from phago-mixotrophs to photoautotrophs.</title>
        <authorList>
            <person name="Ban H."/>
            <person name="Sato S."/>
            <person name="Yoshikawa S."/>
            <person name="Kazumasa Y."/>
            <person name="Nakamura Y."/>
            <person name="Ichinomiya M."/>
            <person name="Saitoh K."/>
            <person name="Sato N."/>
            <person name="Blanc-Mathieu R."/>
            <person name="Endo H."/>
            <person name="Kuwata A."/>
            <person name="Ogata H."/>
        </authorList>
    </citation>
    <scope>NUCLEOTIDE SEQUENCE</scope>
</reference>
<protein>
    <submittedName>
        <fullName evidence="1">Uncharacterized protein</fullName>
    </submittedName>
</protein>
<dbReference type="AlphaFoldDB" id="A0A9W7EFJ0"/>
<dbReference type="Proteomes" id="UP001165082">
    <property type="component" value="Unassembled WGS sequence"/>
</dbReference>
<dbReference type="PANTHER" id="PTHR45588">
    <property type="entry name" value="TPR DOMAIN-CONTAINING PROTEIN"/>
    <property type="match status" value="1"/>
</dbReference>
<gene>
    <name evidence="1" type="ORF">TrRE_jg11975</name>
</gene>
<comment type="caution">
    <text evidence="1">The sequence shown here is derived from an EMBL/GenBank/DDBJ whole genome shotgun (WGS) entry which is preliminary data.</text>
</comment>
<dbReference type="OrthoDB" id="414774at2759"/>
<keyword evidence="2" id="KW-1185">Reference proteome</keyword>
<accession>A0A9W7EFJ0</accession>
<feature type="non-terminal residue" evidence="1">
    <location>
        <position position="522"/>
    </location>
</feature>
<name>A0A9W7EFJ0_9STRA</name>
<organism evidence="1 2">
    <name type="scientific">Triparma retinervis</name>
    <dbReference type="NCBI Taxonomy" id="2557542"/>
    <lineage>
        <taxon>Eukaryota</taxon>
        <taxon>Sar</taxon>
        <taxon>Stramenopiles</taxon>
        <taxon>Ochrophyta</taxon>
        <taxon>Bolidophyceae</taxon>
        <taxon>Parmales</taxon>
        <taxon>Triparmaceae</taxon>
        <taxon>Triparma</taxon>
    </lineage>
</organism>
<dbReference type="PANTHER" id="PTHR45588:SF1">
    <property type="entry name" value="WW DOMAIN-CONTAINING PROTEIN"/>
    <property type="match status" value="1"/>
</dbReference>